<dbReference type="Pfam" id="PF24138">
    <property type="entry name" value="TPR_TNPO3_IPO13_2nd"/>
    <property type="match status" value="1"/>
</dbReference>
<dbReference type="SUPFAM" id="SSF48371">
    <property type="entry name" value="ARM repeat"/>
    <property type="match status" value="1"/>
</dbReference>
<evidence type="ECO:0000256" key="3">
    <source>
        <dbReference type="ARBA" id="ARBA00022448"/>
    </source>
</evidence>
<proteinExistence type="inferred from homology"/>
<dbReference type="GO" id="GO:0006606">
    <property type="term" value="P:protein import into nucleus"/>
    <property type="evidence" value="ECO:0007669"/>
    <property type="project" value="TreeGrafter"/>
</dbReference>
<dbReference type="Pfam" id="PF24140">
    <property type="entry name" value="TPR_TNPO3_IPO13_3rd"/>
    <property type="match status" value="1"/>
</dbReference>
<dbReference type="PANTHER" id="PTHR12363">
    <property type="entry name" value="TRANSPORTIN 3 AND IMPORTIN 13"/>
    <property type="match status" value="1"/>
</dbReference>
<comment type="similarity">
    <text evidence="2">Belongs to the importin beta family.</text>
</comment>
<dbReference type="GO" id="GO:0005634">
    <property type="term" value="C:nucleus"/>
    <property type="evidence" value="ECO:0007669"/>
    <property type="project" value="UniProtKB-SubCell"/>
</dbReference>
<dbReference type="InterPro" id="IPR011989">
    <property type="entry name" value="ARM-like"/>
</dbReference>
<evidence type="ECO:0000256" key="1">
    <source>
        <dbReference type="ARBA" id="ARBA00004123"/>
    </source>
</evidence>
<dbReference type="InterPro" id="IPR058537">
    <property type="entry name" value="TPR_TNPO3_IPO13_4th"/>
</dbReference>
<evidence type="ECO:0000313" key="7">
    <source>
        <dbReference type="EMBL" id="CRZ10964.1"/>
    </source>
</evidence>
<keyword evidence="4" id="KW-0653">Protein transport</keyword>
<accession>A0A0H5RQH8</accession>
<evidence type="ECO:0000259" key="6">
    <source>
        <dbReference type="PROSITE" id="PS50166"/>
    </source>
</evidence>
<comment type="subcellular location">
    <subcellularLocation>
        <location evidence="1">Nucleus</location>
    </subcellularLocation>
</comment>
<dbReference type="GO" id="GO:0005737">
    <property type="term" value="C:cytoplasm"/>
    <property type="evidence" value="ECO:0007669"/>
    <property type="project" value="TreeGrafter"/>
</dbReference>
<name>A0A0H5RQH8_9EUKA</name>
<feature type="domain" description="Importin N-terminal" evidence="6">
    <location>
        <begin position="54"/>
        <end position="121"/>
    </location>
</feature>
<sequence length="944" mass="104930">AVWSLLTDLSDFRSEEFKEMAEASGSQPSPAVQAVLAAVHALYYDPNPAAKKQADLALKEFQRTNQAWQVSHDILQLTSASPEAVWFAANTLYNKVSFSYSDLPPENRVAFRDAVLNYLSRHITGTEIILTQLSLAIASLAVQMQEWDQPVEQLVSMLNGGHGTTAHALLHILTVLPEECDTVARRSRLASPRAASLCISVASKVLSLLSEFIRRSNDVRVQRMVLRCLLSWVRHAFAAVPEAGVLSSTILADCFQAVSCSDVSQVACDVITAFIVFADQHNLENLRSQLSTAVFSLWPHYCQLVNDEDFSQCRSLLQVFTQLSESNVAWILEQAPQATDLLQLIINCTSNPDPELSILSFNFWYILAANLEALSRADANQANAVGQRYQNEFLAAMDKIRVVIEFPSDYDGLSEQDEEQKRFRYQAADALLDISSFCDSSVCLEHLVSCMQPCVLEYRQNPRQWHRLEACLYSVRSIARNIKIGEESAASKSLLPRVMADLLSMSSHPVLRYTSTMIIGRYSDWINAHPESIGPLLGFVVEGLSIPASQSAAAMAFKFVCESCARHLAAHDINQLIAVYCSMGSLDFDDQSEIIEGVCSVICSRPPEAIPGHLQQLISPILQSLSSTMGLLRNGQEIDISTLSINLDRLAHLFKSIHLDSCNELVRIINDMWPLLQEMLVVLVRDEKLMEKVCRLLKYSLRATGRDCPIIAVLLPLLSRLFPAAPWSCFIYTCSICLDEFSSVDECQELFAQALGSIAAKTLSILTSFEQITENPTICEDYFNFLSRCIADLTAVSFNSGFLPSSLHCALIAIRVQHREAARAVFMFIRHLLDIGGTREQCRSAVLSIFSTYGAIMFRELIGHLLEDLSRNRMRDLIEVIRAAVTLDKTSAAVFLRQAVDSLPGSIPGRANFVDNLLAATNAAEQREVIFNFESAYQDSVHPL</sequence>
<dbReference type="Pfam" id="PF03810">
    <property type="entry name" value="IBN_N"/>
    <property type="match status" value="1"/>
</dbReference>
<dbReference type="PANTHER" id="PTHR12363:SF33">
    <property type="entry name" value="IMPORTIN-13"/>
    <property type="match status" value="1"/>
</dbReference>
<dbReference type="InterPro" id="IPR057941">
    <property type="entry name" value="TPR_TNPO3_IPO13_2nd"/>
</dbReference>
<dbReference type="GO" id="GO:0031267">
    <property type="term" value="F:small GTPase binding"/>
    <property type="evidence" value="ECO:0007669"/>
    <property type="project" value="InterPro"/>
</dbReference>
<dbReference type="Pfam" id="PF24139">
    <property type="entry name" value="TPR_TNPO3_IPO13_4th"/>
    <property type="match status" value="1"/>
</dbReference>
<evidence type="ECO:0000256" key="5">
    <source>
        <dbReference type="ARBA" id="ARBA00023242"/>
    </source>
</evidence>
<dbReference type="Gene3D" id="1.25.10.10">
    <property type="entry name" value="Leucine-rich Repeat Variant"/>
    <property type="match status" value="1"/>
</dbReference>
<feature type="non-terminal residue" evidence="7">
    <location>
        <position position="1"/>
    </location>
</feature>
<dbReference type="InterPro" id="IPR016024">
    <property type="entry name" value="ARM-type_fold"/>
</dbReference>
<dbReference type="EMBL" id="HACM01010522">
    <property type="protein sequence ID" value="CRZ10964.1"/>
    <property type="molecule type" value="Transcribed_RNA"/>
</dbReference>
<dbReference type="AlphaFoldDB" id="A0A0H5RQH8"/>
<evidence type="ECO:0000256" key="2">
    <source>
        <dbReference type="ARBA" id="ARBA00007991"/>
    </source>
</evidence>
<dbReference type="InterPro" id="IPR051345">
    <property type="entry name" value="Importin_beta-like_NTR"/>
</dbReference>
<protein>
    <recommendedName>
        <fullName evidence="6">Importin N-terminal domain-containing protein</fullName>
    </recommendedName>
</protein>
<reference evidence="7" key="1">
    <citation type="submission" date="2015-04" db="EMBL/GenBank/DDBJ databases">
        <title>The genome sequence of the plant pathogenic Rhizarian Plasmodiophora brassicae reveals insights in its biotrophic life cycle and the origin of chitin synthesis.</title>
        <authorList>
            <person name="Schwelm A."/>
            <person name="Fogelqvist J."/>
            <person name="Knaust A."/>
            <person name="Julke S."/>
            <person name="Lilja T."/>
            <person name="Dhandapani V."/>
            <person name="Bonilla-Rosso G."/>
            <person name="Karlsson M."/>
            <person name="Shevchenko A."/>
            <person name="Choi S.R."/>
            <person name="Kim H.G."/>
            <person name="Park J.Y."/>
            <person name="Lim Y.P."/>
            <person name="Ludwig-Muller J."/>
            <person name="Dixelius C."/>
        </authorList>
    </citation>
    <scope>NUCLEOTIDE SEQUENCE</scope>
    <source>
        <tissue evidence="7">Potato root galls</tissue>
    </source>
</reference>
<keyword evidence="5" id="KW-0539">Nucleus</keyword>
<organism evidence="7">
    <name type="scientific">Spongospora subterranea</name>
    <dbReference type="NCBI Taxonomy" id="70186"/>
    <lineage>
        <taxon>Eukaryota</taxon>
        <taxon>Sar</taxon>
        <taxon>Rhizaria</taxon>
        <taxon>Endomyxa</taxon>
        <taxon>Phytomyxea</taxon>
        <taxon>Plasmodiophorida</taxon>
        <taxon>Plasmodiophoridae</taxon>
        <taxon>Spongospora</taxon>
    </lineage>
</organism>
<evidence type="ECO:0000256" key="4">
    <source>
        <dbReference type="ARBA" id="ARBA00022927"/>
    </source>
</evidence>
<dbReference type="InterPro" id="IPR057942">
    <property type="entry name" value="TPR_TNPO3_IPO13_3rd"/>
</dbReference>
<dbReference type="InterPro" id="IPR001494">
    <property type="entry name" value="Importin-beta_N"/>
</dbReference>
<dbReference type="PROSITE" id="PS50166">
    <property type="entry name" value="IMPORTIN_B_NT"/>
    <property type="match status" value="1"/>
</dbReference>
<dbReference type="SMART" id="SM00913">
    <property type="entry name" value="IBN_N"/>
    <property type="match status" value="1"/>
</dbReference>
<keyword evidence="3" id="KW-0813">Transport</keyword>